<organism evidence="3 4">
    <name type="scientific">Petromyzon marinus</name>
    <name type="common">Sea lamprey</name>
    <dbReference type="NCBI Taxonomy" id="7757"/>
    <lineage>
        <taxon>Eukaryota</taxon>
        <taxon>Metazoa</taxon>
        <taxon>Chordata</taxon>
        <taxon>Craniata</taxon>
        <taxon>Vertebrata</taxon>
        <taxon>Cyclostomata</taxon>
        <taxon>Hyperoartia</taxon>
        <taxon>Petromyzontiformes</taxon>
        <taxon>Petromyzontidae</taxon>
        <taxon>Petromyzon</taxon>
    </lineage>
</organism>
<dbReference type="RefSeq" id="XP_032829416.1">
    <property type="nucleotide sequence ID" value="XM_032973525.1"/>
</dbReference>
<feature type="region of interest" description="Disordered" evidence="1">
    <location>
        <begin position="1"/>
        <end position="70"/>
    </location>
</feature>
<dbReference type="Pfam" id="PF09162">
    <property type="entry name" value="Tap-RNA_bind"/>
    <property type="match status" value="1"/>
</dbReference>
<evidence type="ECO:0000259" key="2">
    <source>
        <dbReference type="Pfam" id="PF09162"/>
    </source>
</evidence>
<dbReference type="GO" id="GO:0003723">
    <property type="term" value="F:RNA binding"/>
    <property type="evidence" value="ECO:0007669"/>
    <property type="project" value="InterPro"/>
</dbReference>
<evidence type="ECO:0000313" key="3">
    <source>
        <dbReference type="Proteomes" id="UP001318040"/>
    </source>
</evidence>
<dbReference type="Proteomes" id="UP001318040">
    <property type="component" value="Chromosome 51"/>
</dbReference>
<keyword evidence="3" id="KW-1185">Reference proteome</keyword>
<feature type="domain" description="Nuclear RNA export factor Tap RNA-binding" evidence="2">
    <location>
        <begin position="100"/>
        <end position="132"/>
    </location>
</feature>
<evidence type="ECO:0000256" key="1">
    <source>
        <dbReference type="SAM" id="MobiDB-lite"/>
    </source>
</evidence>
<feature type="compositionally biased region" description="Basic and acidic residues" evidence="1">
    <location>
        <begin position="30"/>
        <end position="40"/>
    </location>
</feature>
<dbReference type="GO" id="GO:0005737">
    <property type="term" value="C:cytoplasm"/>
    <property type="evidence" value="ECO:0007669"/>
    <property type="project" value="InterPro"/>
</dbReference>
<name>A0AAJ7XCJ4_PETMA</name>
<dbReference type="InterPro" id="IPR015245">
    <property type="entry name" value="Tap_RNA-bd"/>
</dbReference>
<dbReference type="Gene3D" id="3.30.70.330">
    <property type="match status" value="1"/>
</dbReference>
<dbReference type="InterPro" id="IPR035979">
    <property type="entry name" value="RBD_domain_sf"/>
</dbReference>
<reference evidence="4" key="1">
    <citation type="submission" date="2025-08" db="UniProtKB">
        <authorList>
            <consortium name="RefSeq"/>
        </authorList>
    </citation>
    <scope>IDENTIFICATION</scope>
    <source>
        <tissue evidence="4">Sperm</tissue>
    </source>
</reference>
<accession>A0AAJ7XCJ4</accession>
<gene>
    <name evidence="4" type="primary">LOC116953374</name>
</gene>
<dbReference type="GO" id="GO:0006406">
    <property type="term" value="P:mRNA export from nucleus"/>
    <property type="evidence" value="ECO:0007669"/>
    <property type="project" value="InterPro"/>
</dbReference>
<sequence>MCTVSIGGGEQGRGGPRRQRSPRSPLCRSHPVDENHDGPSSKRPSVWSRLGPSGAPSHTTSGPEGHRWQRLSVVPPVTTRAESAEYRAPARNVSQEPSTWYQITIPFGRKYGKEGLLQFLQQGCCTPFTPLQV</sequence>
<protein>
    <submittedName>
        <fullName evidence="4">Nuclear RNA export factor 1-like</fullName>
    </submittedName>
</protein>
<dbReference type="AlphaFoldDB" id="A0AAJ7XCJ4"/>
<feature type="compositionally biased region" description="Gly residues" evidence="1">
    <location>
        <begin position="1"/>
        <end position="14"/>
    </location>
</feature>
<dbReference type="InterPro" id="IPR012677">
    <property type="entry name" value="Nucleotide-bd_a/b_plait_sf"/>
</dbReference>
<dbReference type="KEGG" id="pmrn:116953374"/>
<dbReference type="SUPFAM" id="SSF54928">
    <property type="entry name" value="RNA-binding domain, RBD"/>
    <property type="match status" value="1"/>
</dbReference>
<proteinExistence type="predicted"/>
<evidence type="ECO:0000313" key="4">
    <source>
        <dbReference type="RefSeq" id="XP_032829416.1"/>
    </source>
</evidence>